<dbReference type="GO" id="GO:0005783">
    <property type="term" value="C:endoplasmic reticulum"/>
    <property type="evidence" value="ECO:0007669"/>
    <property type="project" value="TreeGrafter"/>
</dbReference>
<dbReference type="CDD" id="cd05927">
    <property type="entry name" value="LC-FACS_euk"/>
    <property type="match status" value="1"/>
</dbReference>
<dbReference type="Proteomes" id="UP000887569">
    <property type="component" value="Unplaced"/>
</dbReference>
<dbReference type="PROSITE" id="PS00455">
    <property type="entry name" value="AMP_BINDING"/>
    <property type="match status" value="1"/>
</dbReference>
<dbReference type="PANTHER" id="PTHR43272:SF107">
    <property type="entry name" value="LONG-CHAIN-FATTY-ACID--COA LIGASE 5"/>
    <property type="match status" value="1"/>
</dbReference>
<comment type="catalytic activity">
    <reaction evidence="12">
        <text>hexadecanoate + ATP + CoA = hexadecanoyl-CoA + AMP + diphosphate</text>
        <dbReference type="Rhea" id="RHEA:30751"/>
        <dbReference type="ChEBI" id="CHEBI:7896"/>
        <dbReference type="ChEBI" id="CHEBI:30616"/>
        <dbReference type="ChEBI" id="CHEBI:33019"/>
        <dbReference type="ChEBI" id="CHEBI:57287"/>
        <dbReference type="ChEBI" id="CHEBI:57379"/>
        <dbReference type="ChEBI" id="CHEBI:456215"/>
    </reaction>
    <physiologicalReaction direction="left-to-right" evidence="12">
        <dbReference type="Rhea" id="RHEA:30752"/>
    </physiologicalReaction>
</comment>
<comment type="catalytic activity">
    <reaction evidence="8">
        <text>12-hydroxy-(5Z,8Z,10E,14Z)-eicosatetraenoate + ATP + CoA = 12-hydroxy-(5Z,8Z,10E,14Z)-eicosatetraenoyl-CoA + AMP + diphosphate</text>
        <dbReference type="Rhea" id="RHEA:52112"/>
        <dbReference type="ChEBI" id="CHEBI:30616"/>
        <dbReference type="ChEBI" id="CHEBI:33019"/>
        <dbReference type="ChEBI" id="CHEBI:57287"/>
        <dbReference type="ChEBI" id="CHEBI:90718"/>
        <dbReference type="ChEBI" id="CHEBI:136408"/>
        <dbReference type="ChEBI" id="CHEBI:456215"/>
    </reaction>
    <physiologicalReaction direction="left-to-right" evidence="8">
        <dbReference type="Rhea" id="RHEA:52113"/>
    </physiologicalReaction>
</comment>
<evidence type="ECO:0000256" key="9">
    <source>
        <dbReference type="ARBA" id="ARBA00024532"/>
    </source>
</evidence>
<comment type="catalytic activity">
    <reaction evidence="6">
        <text>5-hydroxy-(6E,8Z,11Z,14Z)-eicosatetraenoate + ATP + CoA = 5-hydroxy-(6E,8Z,11Z,14Z)-eicosatetraenoyl-CoA + AMP + diphosphate</text>
        <dbReference type="Rhea" id="RHEA:52108"/>
        <dbReference type="ChEBI" id="CHEBI:30616"/>
        <dbReference type="ChEBI" id="CHEBI:33019"/>
        <dbReference type="ChEBI" id="CHEBI:57287"/>
        <dbReference type="ChEBI" id="CHEBI:65341"/>
        <dbReference type="ChEBI" id="CHEBI:136407"/>
        <dbReference type="ChEBI" id="CHEBI:456215"/>
    </reaction>
    <physiologicalReaction direction="left-to-right" evidence="6">
        <dbReference type="Rhea" id="RHEA:52109"/>
    </physiologicalReaction>
</comment>
<comment type="catalytic activity">
    <reaction evidence="11">
        <text>(E)-hexadec-2-enoate + ATP + CoA = (2E)-hexadecenoyl-CoA + AMP + diphosphate</text>
        <dbReference type="Rhea" id="RHEA:36139"/>
        <dbReference type="ChEBI" id="CHEBI:30616"/>
        <dbReference type="ChEBI" id="CHEBI:33019"/>
        <dbReference type="ChEBI" id="CHEBI:57287"/>
        <dbReference type="ChEBI" id="CHEBI:61526"/>
        <dbReference type="ChEBI" id="CHEBI:72745"/>
        <dbReference type="ChEBI" id="CHEBI:456215"/>
    </reaction>
    <physiologicalReaction direction="left-to-right" evidence="11">
        <dbReference type="Rhea" id="RHEA:36140"/>
    </physiologicalReaction>
</comment>
<keyword evidence="3 13" id="KW-0547">Nucleotide-binding</keyword>
<keyword evidence="14" id="KW-1133">Transmembrane helix</keyword>
<feature type="domain" description="AMP-dependent synthetase/ligase" evidence="15">
    <location>
        <begin position="119"/>
        <end position="520"/>
    </location>
</feature>
<keyword evidence="14" id="KW-0812">Transmembrane</keyword>
<evidence type="ECO:0000313" key="16">
    <source>
        <dbReference type="Proteomes" id="UP000887569"/>
    </source>
</evidence>
<keyword evidence="13" id="KW-0443">Lipid metabolism</keyword>
<dbReference type="WBParaSite" id="PgR137_g002_t01">
    <property type="protein sequence ID" value="PgR137_g002_t01"/>
    <property type="gene ID" value="PgR137_g002"/>
</dbReference>
<evidence type="ECO:0000256" key="1">
    <source>
        <dbReference type="ARBA" id="ARBA00006432"/>
    </source>
</evidence>
<keyword evidence="16" id="KW-1185">Reference proteome</keyword>
<evidence type="ECO:0000256" key="12">
    <source>
        <dbReference type="ARBA" id="ARBA00049139"/>
    </source>
</evidence>
<comment type="catalytic activity">
    <reaction evidence="9">
        <text>15-hydroxy-(5Z,8Z,11Z,13E)-eicosatetraenoate + ATP + CoA = 15-hydroxy-(5Z,8Z,11Z,13E)-eicosatetraenoyl-CoA + AMP + diphosphate</text>
        <dbReference type="Rhea" id="RHEA:52116"/>
        <dbReference type="ChEBI" id="CHEBI:30616"/>
        <dbReference type="ChEBI" id="CHEBI:33019"/>
        <dbReference type="ChEBI" id="CHEBI:57287"/>
        <dbReference type="ChEBI" id="CHEBI:78832"/>
        <dbReference type="ChEBI" id="CHEBI:136409"/>
        <dbReference type="ChEBI" id="CHEBI:456215"/>
    </reaction>
    <physiologicalReaction direction="left-to-right" evidence="9">
        <dbReference type="Rhea" id="RHEA:52117"/>
    </physiologicalReaction>
</comment>
<dbReference type="InterPro" id="IPR042099">
    <property type="entry name" value="ANL_N_sf"/>
</dbReference>
<dbReference type="SUPFAM" id="SSF56801">
    <property type="entry name" value="Acetyl-CoA synthetase-like"/>
    <property type="match status" value="1"/>
</dbReference>
<keyword evidence="4 13" id="KW-0276">Fatty acid metabolism</keyword>
<evidence type="ECO:0000256" key="14">
    <source>
        <dbReference type="SAM" id="Phobius"/>
    </source>
</evidence>
<dbReference type="WBParaSite" id="PgR137_g002_t02">
    <property type="protein sequence ID" value="PgR137_g002_t02"/>
    <property type="gene ID" value="PgR137_g002"/>
</dbReference>
<comment type="catalytic activity">
    <reaction evidence="7">
        <text>a long-chain fatty acid + ATP + CoA = a long-chain fatty acyl-CoA + AMP + diphosphate</text>
        <dbReference type="Rhea" id="RHEA:15421"/>
        <dbReference type="ChEBI" id="CHEBI:30616"/>
        <dbReference type="ChEBI" id="CHEBI:33019"/>
        <dbReference type="ChEBI" id="CHEBI:57287"/>
        <dbReference type="ChEBI" id="CHEBI:57560"/>
        <dbReference type="ChEBI" id="CHEBI:83139"/>
        <dbReference type="ChEBI" id="CHEBI:456215"/>
        <dbReference type="EC" id="6.2.1.3"/>
    </reaction>
    <physiologicalReaction direction="left-to-right" evidence="7">
        <dbReference type="Rhea" id="RHEA:15422"/>
    </physiologicalReaction>
</comment>
<evidence type="ECO:0000313" key="18">
    <source>
        <dbReference type="WBParaSite" id="PgR137_g002_t02"/>
    </source>
</evidence>
<keyword evidence="14" id="KW-0472">Membrane</keyword>
<comment type="catalytic activity">
    <reaction evidence="10">
        <text>(5Z,8Z,11Z,14Z)-eicosatetraenoate + ATP + CoA = (5Z,8Z,11Z,14Z)-eicosatetraenoyl-CoA + AMP + diphosphate</text>
        <dbReference type="Rhea" id="RHEA:19713"/>
        <dbReference type="ChEBI" id="CHEBI:30616"/>
        <dbReference type="ChEBI" id="CHEBI:32395"/>
        <dbReference type="ChEBI" id="CHEBI:33019"/>
        <dbReference type="ChEBI" id="CHEBI:57287"/>
        <dbReference type="ChEBI" id="CHEBI:57368"/>
        <dbReference type="ChEBI" id="CHEBI:456215"/>
        <dbReference type="EC" id="6.2.1.15"/>
    </reaction>
    <physiologicalReaction direction="left-to-right" evidence="10">
        <dbReference type="Rhea" id="RHEA:19714"/>
    </physiologicalReaction>
</comment>
<protein>
    <recommendedName>
        <fullName evidence="13">Long-chain-fatty-acid--CoA ligase</fullName>
        <ecNumber evidence="13">6.2.1.3</ecNumber>
    </recommendedName>
</protein>
<evidence type="ECO:0000259" key="15">
    <source>
        <dbReference type="Pfam" id="PF00501"/>
    </source>
</evidence>
<evidence type="ECO:0000256" key="13">
    <source>
        <dbReference type="RuleBase" id="RU369030"/>
    </source>
</evidence>
<comment type="similarity">
    <text evidence="1 13">Belongs to the ATP-dependent AMP-binding enzyme family.</text>
</comment>
<dbReference type="GO" id="GO:0047676">
    <property type="term" value="F:arachidonate-CoA ligase activity"/>
    <property type="evidence" value="ECO:0007669"/>
    <property type="project" value="UniProtKB-EC"/>
</dbReference>
<dbReference type="GO" id="GO:0005524">
    <property type="term" value="F:ATP binding"/>
    <property type="evidence" value="ECO:0007669"/>
    <property type="project" value="UniProtKB-KW"/>
</dbReference>
<evidence type="ECO:0000256" key="2">
    <source>
        <dbReference type="ARBA" id="ARBA00022598"/>
    </source>
</evidence>
<comment type="function">
    <text evidence="13">Catalyzes the conversion of long-chain fatty acids to their active form acyl-CoAs for both synthesis of cellular lipids, and degradation via beta-oxidation.</text>
</comment>
<evidence type="ECO:0000313" key="17">
    <source>
        <dbReference type="WBParaSite" id="PgR137_g002_t01"/>
    </source>
</evidence>
<dbReference type="AlphaFoldDB" id="A0A915CDU0"/>
<dbReference type="Gene3D" id="3.40.50.12780">
    <property type="entry name" value="N-terminal domain of ligase-like"/>
    <property type="match status" value="1"/>
</dbReference>
<evidence type="ECO:0000256" key="7">
    <source>
        <dbReference type="ARBA" id="ARBA00024484"/>
    </source>
</evidence>
<feature type="transmembrane region" description="Helical" evidence="14">
    <location>
        <begin position="15"/>
        <end position="43"/>
    </location>
</feature>
<name>A0A915CDU0_PARUN</name>
<evidence type="ECO:0000256" key="8">
    <source>
        <dbReference type="ARBA" id="ARBA00024495"/>
    </source>
</evidence>
<evidence type="ECO:0000256" key="6">
    <source>
        <dbReference type="ARBA" id="ARBA00024469"/>
    </source>
</evidence>
<dbReference type="PANTHER" id="PTHR43272">
    <property type="entry name" value="LONG-CHAIN-FATTY-ACID--COA LIGASE"/>
    <property type="match status" value="1"/>
</dbReference>
<dbReference type="EC" id="6.2.1.3" evidence="13"/>
<reference evidence="17 18" key="1">
    <citation type="submission" date="2022-11" db="UniProtKB">
        <authorList>
            <consortium name="WormBaseParasite"/>
        </authorList>
    </citation>
    <scope>IDENTIFICATION</scope>
</reference>
<evidence type="ECO:0000256" key="10">
    <source>
        <dbReference type="ARBA" id="ARBA00024548"/>
    </source>
</evidence>
<evidence type="ECO:0000256" key="5">
    <source>
        <dbReference type="ARBA" id="ARBA00022840"/>
    </source>
</evidence>
<sequence length="699" mass="78276">MVDPSSLGSLIGSGVVSTIISLCSFVIAAFMTMIASLTAYWYISGSSYPKLKNSVDLKRQTKTLKDGSRVSACLKDGELKSRNFDDSLTVYEAIRRGLRVSQNGPMLGYKKQQSDDKKPYAWLTYKEVIDRSEDLANGLQKLGNIPGQQTFLGIYSKNRPEWIISELAAYNYRNVVVSLYDTLGADARIFIINQTALQFIICDDEQKLKSLIDSASQLPLLKHIVVIEPYSSEVQKKAETAGISVHRFHEVEKLGRQLPKTNFQLPSPEDLSTICYTSGTTGMPKGVMLTHANVIAGSTVLDVVKNTDVTTQDVLISYLPLAHMYERLLECACFQVGARVGFFSGNIATIIDDIKQLKPTVLPLVPRILNRIYDKVMFEVKKSLIKRILFAVALAYKRNELQRGILRTDSFFDKYIFKKIRDQVGGRVKLMTLGSAPTAPDVLAFARAAFGCVIIEGYGQTECVAACTSGTEADYEPGHVGVPISCNAVKLVDVPELNYYAKDEVGEICIRGNNIFKGYYKNEETTRETLDEDGWLHSGDIGRWTENGTLQIIDRKKHIFKLQQGEYIAPEKIENVYAHSPYVAQSFVYGESLKTCLVGIVVPDEEGLQNLSASRRELDGATFDELCLNPVVKKLIFEDLIEVGKKQGLHSFEQVKDIHVTSERFTMENDLLTPTLKNKRPNLKRYFGIQIRQMYSNLK</sequence>
<organism evidence="16 17">
    <name type="scientific">Parascaris univalens</name>
    <name type="common">Nematode worm</name>
    <dbReference type="NCBI Taxonomy" id="6257"/>
    <lineage>
        <taxon>Eukaryota</taxon>
        <taxon>Metazoa</taxon>
        <taxon>Ecdysozoa</taxon>
        <taxon>Nematoda</taxon>
        <taxon>Chromadorea</taxon>
        <taxon>Rhabditida</taxon>
        <taxon>Spirurina</taxon>
        <taxon>Ascaridomorpha</taxon>
        <taxon>Ascaridoidea</taxon>
        <taxon>Ascarididae</taxon>
        <taxon>Parascaris</taxon>
    </lineage>
</organism>
<evidence type="ECO:0000256" key="3">
    <source>
        <dbReference type="ARBA" id="ARBA00022741"/>
    </source>
</evidence>
<accession>A0A915CDU0</accession>
<evidence type="ECO:0000256" key="4">
    <source>
        <dbReference type="ARBA" id="ARBA00022832"/>
    </source>
</evidence>
<dbReference type="InterPro" id="IPR020845">
    <property type="entry name" value="AMP-binding_CS"/>
</dbReference>
<dbReference type="InterPro" id="IPR045311">
    <property type="entry name" value="LC-FACS_euk"/>
</dbReference>
<dbReference type="GO" id="GO:0016020">
    <property type="term" value="C:membrane"/>
    <property type="evidence" value="ECO:0007669"/>
    <property type="project" value="TreeGrafter"/>
</dbReference>
<keyword evidence="5 13" id="KW-0067">ATP-binding</keyword>
<keyword evidence="2 13" id="KW-0436">Ligase</keyword>
<dbReference type="InterPro" id="IPR000873">
    <property type="entry name" value="AMP-dep_synth/lig_dom"/>
</dbReference>
<dbReference type="Pfam" id="PF00501">
    <property type="entry name" value="AMP-binding"/>
    <property type="match status" value="1"/>
</dbReference>
<proteinExistence type="inferred from homology"/>
<evidence type="ECO:0000256" key="11">
    <source>
        <dbReference type="ARBA" id="ARBA00024565"/>
    </source>
</evidence>